<dbReference type="SUPFAM" id="SSF52317">
    <property type="entry name" value="Class I glutamine amidotransferase-like"/>
    <property type="match status" value="1"/>
</dbReference>
<organism evidence="2 3">
    <name type="scientific">Nonomuraea antimicrobica</name>
    <dbReference type="NCBI Taxonomy" id="561173"/>
    <lineage>
        <taxon>Bacteria</taxon>
        <taxon>Bacillati</taxon>
        <taxon>Actinomycetota</taxon>
        <taxon>Actinomycetes</taxon>
        <taxon>Streptosporangiales</taxon>
        <taxon>Streptosporangiaceae</taxon>
        <taxon>Nonomuraea</taxon>
    </lineage>
</organism>
<dbReference type="Proteomes" id="UP001500902">
    <property type="component" value="Unassembled WGS sequence"/>
</dbReference>
<gene>
    <name evidence="2" type="ORF">GCM10022224_063050</name>
</gene>
<dbReference type="InterPro" id="IPR002818">
    <property type="entry name" value="DJ-1/PfpI"/>
</dbReference>
<evidence type="ECO:0000313" key="3">
    <source>
        <dbReference type="Proteomes" id="UP001500902"/>
    </source>
</evidence>
<comment type="caution">
    <text evidence="2">The sequence shown here is derived from an EMBL/GenBank/DDBJ whole genome shotgun (WGS) entry which is preliminary data.</text>
</comment>
<dbReference type="PANTHER" id="PTHR43130:SF3">
    <property type="entry name" value="HTH-TYPE TRANSCRIPTIONAL REGULATOR RV1931C"/>
    <property type="match status" value="1"/>
</dbReference>
<dbReference type="PANTHER" id="PTHR43130">
    <property type="entry name" value="ARAC-FAMILY TRANSCRIPTIONAL REGULATOR"/>
    <property type="match status" value="1"/>
</dbReference>
<dbReference type="EMBL" id="BAAAZP010000111">
    <property type="protein sequence ID" value="GAA3688979.1"/>
    <property type="molecule type" value="Genomic_DNA"/>
</dbReference>
<protein>
    <recommendedName>
        <fullName evidence="1">DJ-1/PfpI domain-containing protein</fullName>
    </recommendedName>
</protein>
<dbReference type="Gene3D" id="3.40.50.880">
    <property type="match status" value="1"/>
</dbReference>
<evidence type="ECO:0000259" key="1">
    <source>
        <dbReference type="Pfam" id="PF01965"/>
    </source>
</evidence>
<keyword evidence="3" id="KW-1185">Reference proteome</keyword>
<evidence type="ECO:0000313" key="2">
    <source>
        <dbReference type="EMBL" id="GAA3688979.1"/>
    </source>
</evidence>
<reference evidence="3" key="1">
    <citation type="journal article" date="2019" name="Int. J. Syst. Evol. Microbiol.">
        <title>The Global Catalogue of Microorganisms (GCM) 10K type strain sequencing project: providing services to taxonomists for standard genome sequencing and annotation.</title>
        <authorList>
            <consortium name="The Broad Institute Genomics Platform"/>
            <consortium name="The Broad Institute Genome Sequencing Center for Infectious Disease"/>
            <person name="Wu L."/>
            <person name="Ma J."/>
        </authorList>
    </citation>
    <scope>NUCLEOTIDE SEQUENCE [LARGE SCALE GENOMIC DNA]</scope>
    <source>
        <strain evidence="3">JCM 16904</strain>
    </source>
</reference>
<dbReference type="Pfam" id="PF01965">
    <property type="entry name" value="DJ-1_PfpI"/>
    <property type="match status" value="1"/>
</dbReference>
<accession>A0ABP7CI46</accession>
<feature type="domain" description="DJ-1/PfpI" evidence="1">
    <location>
        <begin position="4"/>
        <end position="88"/>
    </location>
</feature>
<proteinExistence type="predicted"/>
<dbReference type="InterPro" id="IPR029062">
    <property type="entry name" value="Class_I_gatase-like"/>
</dbReference>
<dbReference type="RefSeq" id="WP_344886392.1">
    <property type="nucleotide sequence ID" value="NZ_BAAAZP010000111.1"/>
</dbReference>
<name>A0ABP7CI46_9ACTN</name>
<sequence length="124" mass="13601">MRNLAIMEWIRSTAASVEWVTSVCTGAFLMRAAGVSCGRRVATERALEDELERLGDLTVVRDARYVADGNLVSSQGVSAGIDMALWLVGRLHGRDHARLVRRSIQYEPAPPYLADEPEPAHVPA</sequence>
<dbReference type="InterPro" id="IPR052158">
    <property type="entry name" value="INH-QAR"/>
</dbReference>